<organism evidence="3 4">
    <name type="scientific">Lederbergia citrisecunda</name>
    <dbReference type="NCBI Taxonomy" id="2833583"/>
    <lineage>
        <taxon>Bacteria</taxon>
        <taxon>Bacillati</taxon>
        <taxon>Bacillota</taxon>
        <taxon>Bacilli</taxon>
        <taxon>Bacillales</taxon>
        <taxon>Bacillaceae</taxon>
        <taxon>Lederbergia</taxon>
    </lineage>
</organism>
<dbReference type="Gene3D" id="2.40.40.10">
    <property type="entry name" value="RlpA-like domain"/>
    <property type="match status" value="1"/>
</dbReference>
<dbReference type="InterPro" id="IPR010611">
    <property type="entry name" value="3D_dom"/>
</dbReference>
<evidence type="ECO:0000256" key="1">
    <source>
        <dbReference type="ARBA" id="ARBA00022729"/>
    </source>
</evidence>
<dbReference type="GO" id="GO:0004553">
    <property type="term" value="F:hydrolase activity, hydrolyzing O-glycosyl compounds"/>
    <property type="evidence" value="ECO:0007669"/>
    <property type="project" value="InterPro"/>
</dbReference>
<reference evidence="3 4" key="1">
    <citation type="submission" date="2021-05" db="EMBL/GenBank/DDBJ databases">
        <title>Novel Bacillus species.</title>
        <authorList>
            <person name="Liu G."/>
        </authorList>
    </citation>
    <scope>NUCLEOTIDE SEQUENCE [LARGE SCALE GENOMIC DNA]</scope>
    <source>
        <strain evidence="3 4">FJAT-49732</strain>
    </source>
</reference>
<comment type="caution">
    <text evidence="3">The sequence shown here is derived from an EMBL/GenBank/DDBJ whole genome shotgun (WGS) entry which is preliminary data.</text>
</comment>
<dbReference type="InterPro" id="IPR051933">
    <property type="entry name" value="Resuscitation_pf_RpfB"/>
</dbReference>
<dbReference type="GO" id="GO:0019867">
    <property type="term" value="C:outer membrane"/>
    <property type="evidence" value="ECO:0007669"/>
    <property type="project" value="InterPro"/>
</dbReference>
<dbReference type="PANTHER" id="PTHR39160">
    <property type="entry name" value="CELL WALL-BINDING PROTEIN YOCH"/>
    <property type="match status" value="1"/>
</dbReference>
<dbReference type="AlphaFoldDB" id="A0A942TM90"/>
<keyword evidence="4" id="KW-1185">Reference proteome</keyword>
<protein>
    <submittedName>
        <fullName evidence="3">3D domain-containing protein</fullName>
    </submittedName>
</protein>
<accession>A0A942TM90</accession>
<dbReference type="EMBL" id="JAGYPJ010000001">
    <property type="protein sequence ID" value="MBS4200155.1"/>
    <property type="molecule type" value="Genomic_DNA"/>
</dbReference>
<dbReference type="Pfam" id="PF06725">
    <property type="entry name" value="3D"/>
    <property type="match status" value="1"/>
</dbReference>
<dbReference type="Proteomes" id="UP000682713">
    <property type="component" value="Unassembled WGS sequence"/>
</dbReference>
<keyword evidence="1" id="KW-0732">Signal</keyword>
<name>A0A942TM90_9BACI</name>
<proteinExistence type="predicted"/>
<dbReference type="InterPro" id="IPR036908">
    <property type="entry name" value="RlpA-like_sf"/>
</dbReference>
<dbReference type="RefSeq" id="WP_213110759.1">
    <property type="nucleotide sequence ID" value="NZ_JAGYPJ010000001.1"/>
</dbReference>
<evidence type="ECO:0000313" key="3">
    <source>
        <dbReference type="EMBL" id="MBS4200155.1"/>
    </source>
</evidence>
<gene>
    <name evidence="3" type="ORF">KHA93_10990</name>
</gene>
<dbReference type="CDD" id="cd22786">
    <property type="entry name" value="DPBB_YuiC-like"/>
    <property type="match status" value="1"/>
</dbReference>
<sequence length="235" mass="26576">MLYVKQTGKRIMMIVLLIGALLTTLESITGMNARTFAAKATPSIINEFEKRFFVFPHINERRFSLKKLYHSVEEQFTYEASSIKTSELKSLEDEDWSQYPTVKVIATGYTAGVESTGKSPGHPQYGITYSGVKVKRDLYSTIAADTSVFPLGTILYIPDYGYGVVADTGSAIKGNTIDLYYETVEQVFKEWGKRKLNVYIIQKGNGTLTEKDLIALNENETMQVFRQKFLKNNDQ</sequence>
<evidence type="ECO:0000313" key="4">
    <source>
        <dbReference type="Proteomes" id="UP000682713"/>
    </source>
</evidence>
<dbReference type="GO" id="GO:0009254">
    <property type="term" value="P:peptidoglycan turnover"/>
    <property type="evidence" value="ECO:0007669"/>
    <property type="project" value="InterPro"/>
</dbReference>
<evidence type="ECO:0000259" key="2">
    <source>
        <dbReference type="Pfam" id="PF06725"/>
    </source>
</evidence>
<dbReference type="SUPFAM" id="SSF50685">
    <property type="entry name" value="Barwin-like endoglucanases"/>
    <property type="match status" value="1"/>
</dbReference>
<feature type="domain" description="3D" evidence="2">
    <location>
        <begin position="140"/>
        <end position="201"/>
    </location>
</feature>
<dbReference type="PANTHER" id="PTHR39160:SF4">
    <property type="entry name" value="RESUSCITATION-PROMOTING FACTOR RPFB"/>
    <property type="match status" value="1"/>
</dbReference>